<dbReference type="GO" id="GO:0045944">
    <property type="term" value="P:positive regulation of transcription by RNA polymerase II"/>
    <property type="evidence" value="ECO:0007669"/>
    <property type="project" value="TreeGrafter"/>
</dbReference>
<dbReference type="Proteomes" id="UP001165080">
    <property type="component" value="Unassembled WGS sequence"/>
</dbReference>
<feature type="compositionally biased region" description="Low complexity" evidence="1">
    <location>
        <begin position="831"/>
        <end position="850"/>
    </location>
</feature>
<reference evidence="2 3" key="1">
    <citation type="journal article" date="2023" name="Commun. Biol.">
        <title>Reorganization of the ancestral sex-determining regions during the evolution of trioecy in Pleodorina starrii.</title>
        <authorList>
            <person name="Takahashi K."/>
            <person name="Suzuki S."/>
            <person name="Kawai-Toyooka H."/>
            <person name="Yamamoto K."/>
            <person name="Hamaji T."/>
            <person name="Ootsuki R."/>
            <person name="Yamaguchi H."/>
            <person name="Kawachi M."/>
            <person name="Higashiyama T."/>
            <person name="Nozaki H."/>
        </authorList>
    </citation>
    <scope>NUCLEOTIDE SEQUENCE [LARGE SCALE GENOMIC DNA]</scope>
    <source>
        <strain evidence="2 3">NIES-4479</strain>
    </source>
</reference>
<dbReference type="GO" id="GO:0003713">
    <property type="term" value="F:transcription coactivator activity"/>
    <property type="evidence" value="ECO:0007669"/>
    <property type="project" value="TreeGrafter"/>
</dbReference>
<feature type="compositionally biased region" description="Low complexity" evidence="1">
    <location>
        <begin position="446"/>
        <end position="459"/>
    </location>
</feature>
<dbReference type="AlphaFoldDB" id="A0A9W6BMW8"/>
<feature type="region of interest" description="Disordered" evidence="1">
    <location>
        <begin position="360"/>
        <end position="391"/>
    </location>
</feature>
<keyword evidence="3" id="KW-1185">Reference proteome</keyword>
<feature type="compositionally biased region" description="Low complexity" evidence="1">
    <location>
        <begin position="244"/>
        <end position="264"/>
    </location>
</feature>
<proteinExistence type="predicted"/>
<feature type="compositionally biased region" description="Low complexity" evidence="1">
    <location>
        <begin position="361"/>
        <end position="379"/>
    </location>
</feature>
<evidence type="ECO:0000313" key="2">
    <source>
        <dbReference type="EMBL" id="GLC54908.1"/>
    </source>
</evidence>
<dbReference type="InterPro" id="IPR051647">
    <property type="entry name" value="Mediator_comp_sub12"/>
</dbReference>
<accession>A0A9W6BMW8</accession>
<feature type="region of interest" description="Disordered" evidence="1">
    <location>
        <begin position="209"/>
        <end position="264"/>
    </location>
</feature>
<feature type="compositionally biased region" description="Gly residues" evidence="1">
    <location>
        <begin position="424"/>
        <end position="435"/>
    </location>
</feature>
<feature type="region of interest" description="Disordered" evidence="1">
    <location>
        <begin position="417"/>
        <end position="510"/>
    </location>
</feature>
<gene>
    <name evidence="2" type="primary">PLEST006322</name>
    <name evidence="2" type="ORF">PLESTB_000918900</name>
</gene>
<sequence length="1154" mass="122412">MPPAAAAGAPATTTYRSELPIFPVELFRHPTSMQACNLGEPCSVRTVLAQMAEEPLYGTAIGPRAQRSESHALELMVHSRWGWGSMCRDRVAQRRRIAARSAAWLRGDDGGAAAAAAAEAEAAAAREQQPPPQQQQPLLTEDEQAHLGFALRRNLIATTRVLSLEYDWDMEDGIEVALIASLSVHLHRIDSDLDPFLLLRLATGGRWLSDSHNSSHSNNNRGGAGGGAAGGPSCIGEDRRESGDGAAADPDLASAPDPSSCPAGEVDEQQLVRLYDMMQVAMIEARRRDICSGPVSGGGGDALGFSDAHGRVLGLPWRDAVRLVMGLILRYRIARADASTQPHGLVSRLATVARVRHIRQEQQQQQQRQQQQQQQQVEAAGGGGGGGTRAKAQLRQKLVRTGLLPFAHGLFVGVTDDGHDATDGSGGGGGGGGGNPSEALRRPGGADASSSTASSAAASCIDGGVSSSSSSSNDGQASSPSVASESSSRADGGGGGVEDGPEWPDVPALSLSPGQLASVRKESFWLGALHPSDWGEKVEDIVDDALAYTPPPPRRQQQQQQQQEQQQQEQQDGKEDLAVAVTAALNRVVKDPGLSQTRIALRMAARAYTTAVCVVRTLHLTVFLGAATFTCMSSLERAHEARRLATEALAAAAGGLAECTEDVESFAAAEWYGDIDADLLRFGEFCLGLQAVTDELSTQPWMTFELLACAAEAWYTEVLKEQLQGGTGAGPGADAEAAAAELRWQSVCSDMVFRRALLLVEPVETTGEDEEKKLILKSQMAISQVPQALKRLRDQPAGGPLQGVTMAALKPVLGEQRQLVMQARPLALQHQQQQQQQQEEQQQQQQQQQQPEDDDAATPATVDAATAALYILLLRQRRVFRPRGRPSLNAGHPRPLQIDCADPRVTASVLHLAAWRTAVEPDLPNAMDTFLVGVLPVSGPDGAWGSDGDAFRGVHGRPPHLLLSLRQRVVSPHRSGKAPAALSLRTPGCFDQVYDAVMASLKQKAPRPPVVLELFGCEALHTALAALARAQQDGLAKAPTAAAVGGSGPQGRQPPPPLHLVLQVGLHDRVRAAVGSPKHPVTRDLEAALRAAARCPRAGLAPGSAGRAALEVLLARWQAAGEWEQLPVRLVAVWEGGQGAAASKGVPVRMEHLR</sequence>
<comment type="caution">
    <text evidence="2">The sequence shown here is derived from an EMBL/GenBank/DDBJ whole genome shotgun (WGS) entry which is preliminary data.</text>
</comment>
<feature type="compositionally biased region" description="Low complexity" evidence="1">
    <location>
        <begin position="466"/>
        <end position="490"/>
    </location>
</feature>
<feature type="compositionally biased region" description="Low complexity" evidence="1">
    <location>
        <begin position="556"/>
        <end position="570"/>
    </location>
</feature>
<dbReference type="PANTHER" id="PTHR46007:SF8">
    <property type="entry name" value="C2H2-TYPE DOMAIN-CONTAINING PROTEIN"/>
    <property type="match status" value="1"/>
</dbReference>
<dbReference type="PANTHER" id="PTHR46007">
    <property type="entry name" value="MEDIATOR OF RNA POLYMERASE II TRANSCRIPTION SUBUNIT 12"/>
    <property type="match status" value="1"/>
</dbReference>
<name>A0A9W6BMW8_9CHLO</name>
<organism evidence="2 3">
    <name type="scientific">Pleodorina starrii</name>
    <dbReference type="NCBI Taxonomy" id="330485"/>
    <lineage>
        <taxon>Eukaryota</taxon>
        <taxon>Viridiplantae</taxon>
        <taxon>Chlorophyta</taxon>
        <taxon>core chlorophytes</taxon>
        <taxon>Chlorophyceae</taxon>
        <taxon>CS clade</taxon>
        <taxon>Chlamydomonadales</taxon>
        <taxon>Volvocaceae</taxon>
        <taxon>Pleodorina</taxon>
    </lineage>
</organism>
<feature type="region of interest" description="Disordered" evidence="1">
    <location>
        <begin position="546"/>
        <end position="575"/>
    </location>
</feature>
<evidence type="ECO:0000313" key="3">
    <source>
        <dbReference type="Proteomes" id="UP001165080"/>
    </source>
</evidence>
<evidence type="ECO:0000256" key="1">
    <source>
        <dbReference type="SAM" id="MobiDB-lite"/>
    </source>
</evidence>
<feature type="region of interest" description="Disordered" evidence="1">
    <location>
        <begin position="830"/>
        <end position="859"/>
    </location>
</feature>
<dbReference type="EMBL" id="BRXU01000011">
    <property type="protein sequence ID" value="GLC54908.1"/>
    <property type="molecule type" value="Genomic_DNA"/>
</dbReference>
<feature type="compositionally biased region" description="Low complexity" evidence="1">
    <location>
        <begin position="211"/>
        <end position="220"/>
    </location>
</feature>
<dbReference type="GO" id="GO:0016592">
    <property type="term" value="C:mediator complex"/>
    <property type="evidence" value="ECO:0007669"/>
    <property type="project" value="TreeGrafter"/>
</dbReference>
<protein>
    <submittedName>
        <fullName evidence="2">Uncharacterized protein</fullName>
    </submittedName>
</protein>